<dbReference type="AlphaFoldDB" id="A0A150M9P1"/>
<organism evidence="1 2">
    <name type="scientific">Caldibacillus debilis</name>
    <dbReference type="NCBI Taxonomy" id="301148"/>
    <lineage>
        <taxon>Bacteria</taxon>
        <taxon>Bacillati</taxon>
        <taxon>Bacillota</taxon>
        <taxon>Bacilli</taxon>
        <taxon>Bacillales</taxon>
        <taxon>Bacillaceae</taxon>
        <taxon>Caldibacillus</taxon>
    </lineage>
</organism>
<dbReference type="EMBL" id="LQYT01000022">
    <property type="protein sequence ID" value="KYD21136.1"/>
    <property type="molecule type" value="Genomic_DNA"/>
</dbReference>
<sequence length="46" mass="5104">MNVLLSKNITEAGGRNTRVPLPVLVTEKEALLAKNSKMPLCMYIFV</sequence>
<proteinExistence type="predicted"/>
<comment type="caution">
    <text evidence="1">The sequence shown here is derived from an EMBL/GenBank/DDBJ whole genome shotgun (WGS) entry which is preliminary data.</text>
</comment>
<evidence type="ECO:0000313" key="2">
    <source>
        <dbReference type="Proteomes" id="UP000075683"/>
    </source>
</evidence>
<name>A0A150M9P1_9BACI</name>
<accession>A0A150M9P1</accession>
<gene>
    <name evidence="1" type="ORF">B4135_1684</name>
</gene>
<dbReference type="Proteomes" id="UP000075683">
    <property type="component" value="Unassembled WGS sequence"/>
</dbReference>
<reference evidence="1 2" key="1">
    <citation type="submission" date="2016-01" db="EMBL/GenBank/DDBJ databases">
        <title>Draft Genome Sequences of Seven Thermophilic Sporeformers Isolated from Foods.</title>
        <authorList>
            <person name="Berendsen E.M."/>
            <person name="Wells-Bennik M.H."/>
            <person name="Krawcyk A.O."/>
            <person name="De Jong A."/>
            <person name="Holsappel S."/>
            <person name="Eijlander R.T."/>
            <person name="Kuipers O.P."/>
        </authorList>
    </citation>
    <scope>NUCLEOTIDE SEQUENCE [LARGE SCALE GENOMIC DNA]</scope>
    <source>
        <strain evidence="1 2">B4135</strain>
    </source>
</reference>
<dbReference type="STRING" id="301148.B4135_1684"/>
<protein>
    <submittedName>
        <fullName evidence="1">Uncharacterized protein</fullName>
    </submittedName>
</protein>
<evidence type="ECO:0000313" key="1">
    <source>
        <dbReference type="EMBL" id="KYD21136.1"/>
    </source>
</evidence>